<evidence type="ECO:0000313" key="1">
    <source>
        <dbReference type="EMBL" id="MDE8651041.1"/>
    </source>
</evidence>
<comment type="caution">
    <text evidence="1">The sequence shown here is derived from an EMBL/GenBank/DDBJ whole genome shotgun (WGS) entry which is preliminary data.</text>
</comment>
<reference evidence="1 2" key="1">
    <citation type="submission" date="2023-03" db="EMBL/GenBank/DDBJ databases">
        <title>NovoSphingobium album sp. nov. isolated from polycyclic aromatic hydrocarbons- and heavy-metal polluted soil.</title>
        <authorList>
            <person name="Liu Z."/>
            <person name="Wang K."/>
        </authorList>
    </citation>
    <scope>NUCLEOTIDE SEQUENCE [LARGE SCALE GENOMIC DNA]</scope>
    <source>
        <strain evidence="1 2">H3SJ31-1</strain>
    </source>
</reference>
<accession>A0ABT5WMV7</accession>
<dbReference type="SUPFAM" id="SSF54285">
    <property type="entry name" value="MoaD/ThiS"/>
    <property type="match status" value="1"/>
</dbReference>
<gene>
    <name evidence="1" type="ORF">PYV00_04815</name>
</gene>
<organism evidence="1 2">
    <name type="scientific">Novosphingobium album</name>
    <name type="common">ex Liu et al. 2023</name>
    <dbReference type="NCBI Taxonomy" id="3031130"/>
    <lineage>
        <taxon>Bacteria</taxon>
        <taxon>Pseudomonadati</taxon>
        <taxon>Pseudomonadota</taxon>
        <taxon>Alphaproteobacteria</taxon>
        <taxon>Sphingomonadales</taxon>
        <taxon>Sphingomonadaceae</taxon>
        <taxon>Novosphingobium</taxon>
    </lineage>
</organism>
<protein>
    <recommendedName>
        <fullName evidence="3">MoaD/ThiS family protein</fullName>
    </recommendedName>
</protein>
<sequence length="79" mass="8483">MRIVIMPPFDREFFGTDRLDLAATNLFDLVGQLDALAPGFATIAQVRATFAIDGVVTHDWASPLANVTEVILLPRVGGG</sequence>
<name>A0ABT5WMV7_9SPHN</name>
<keyword evidence="2" id="KW-1185">Reference proteome</keyword>
<dbReference type="RefSeq" id="WP_275227134.1">
    <property type="nucleotide sequence ID" value="NZ_JARESE010000012.1"/>
</dbReference>
<dbReference type="EMBL" id="JARESE010000012">
    <property type="protein sequence ID" value="MDE8651041.1"/>
    <property type="molecule type" value="Genomic_DNA"/>
</dbReference>
<evidence type="ECO:0008006" key="3">
    <source>
        <dbReference type="Google" id="ProtNLM"/>
    </source>
</evidence>
<dbReference type="Proteomes" id="UP001216253">
    <property type="component" value="Unassembled WGS sequence"/>
</dbReference>
<dbReference type="InterPro" id="IPR016155">
    <property type="entry name" value="Mopterin_synth/thiamin_S_b"/>
</dbReference>
<evidence type="ECO:0000313" key="2">
    <source>
        <dbReference type="Proteomes" id="UP001216253"/>
    </source>
</evidence>
<proteinExistence type="predicted"/>